<dbReference type="GeneID" id="83065594"/>
<dbReference type="RefSeq" id="WP_096379676.1">
    <property type="nucleotide sequence ID" value="NZ_AP014940.1"/>
</dbReference>
<evidence type="ECO:0000313" key="2">
    <source>
        <dbReference type="Proteomes" id="UP000218824"/>
    </source>
</evidence>
<organism evidence="1 2">
    <name type="scientific">Lysobacter enzymogenes</name>
    <dbReference type="NCBI Taxonomy" id="69"/>
    <lineage>
        <taxon>Bacteria</taxon>
        <taxon>Pseudomonadati</taxon>
        <taxon>Pseudomonadota</taxon>
        <taxon>Gammaproteobacteria</taxon>
        <taxon>Lysobacterales</taxon>
        <taxon>Lysobacteraceae</taxon>
        <taxon>Lysobacter</taxon>
    </lineage>
</organism>
<accession>A0AAU9AL26</accession>
<reference evidence="1 2" key="1">
    <citation type="journal article" date="2017" name="DNA Res.">
        <title>Complete genome sequence and expression profile of the commercial lytic enzyme producer Lysobacter enzymogenes M497-1.</title>
        <authorList>
            <person name="Takami H."/>
            <person name="Toyoda A."/>
            <person name="Uchiyama I."/>
            <person name="Itoh T."/>
            <person name="Takaki Y."/>
            <person name="Arai W."/>
            <person name="Nishi S."/>
            <person name="Kawai M."/>
            <person name="Shinya K."/>
            <person name="Ikeda H."/>
        </authorList>
    </citation>
    <scope>NUCLEOTIDE SEQUENCE [LARGE SCALE GENOMIC DNA]</scope>
    <source>
        <strain evidence="1 2">M497-1</strain>
    </source>
</reference>
<dbReference type="KEGG" id="lem:LEN_3789"/>
<sequence length="168" mass="18668">MDFDADIVPGRSLGGFALGEPALTRVVELEQRHKVRQWPALDPRYTCVRIDDALLLIVDNRDFVVVNLAALAGYRGRLFGYIGPGLSVRELIAGAPSALLAAMSLDDEYLYLDRERSVGFELPTQYQDAVDRIENLPATLVLEALYVMPALMQRVPGRGGKLVWRPVE</sequence>
<protein>
    <submittedName>
        <fullName evidence="1">Uncharacterized protein</fullName>
    </submittedName>
</protein>
<dbReference type="AlphaFoldDB" id="A0AAU9AL26"/>
<proteinExistence type="predicted"/>
<name>A0AAU9AL26_LYSEN</name>
<gene>
    <name evidence="1" type="ORF">LEN_3789</name>
</gene>
<dbReference type="Proteomes" id="UP000218824">
    <property type="component" value="Chromosome"/>
</dbReference>
<dbReference type="EMBL" id="AP014940">
    <property type="protein sequence ID" value="BAV99276.1"/>
    <property type="molecule type" value="Genomic_DNA"/>
</dbReference>
<evidence type="ECO:0000313" key="1">
    <source>
        <dbReference type="EMBL" id="BAV99276.1"/>
    </source>
</evidence>